<comment type="pathway">
    <text evidence="2">Glycan metabolism; cellulose degradation.</text>
</comment>
<dbReference type="VEuPathDB" id="FungiDB:HGUI_02781"/>
<dbReference type="InterPro" id="IPR026891">
    <property type="entry name" value="Fn3-like"/>
</dbReference>
<comment type="similarity">
    <text evidence="3">Belongs to the glycosyl hydrolase 3 family.</text>
</comment>
<dbReference type="InterPro" id="IPR002772">
    <property type="entry name" value="Glyco_hydro_3_C"/>
</dbReference>
<evidence type="ECO:0000256" key="3">
    <source>
        <dbReference type="ARBA" id="ARBA00005336"/>
    </source>
</evidence>
<feature type="chain" id="PRO_5013063529" description="beta-glucosidase" evidence="14">
    <location>
        <begin position="28"/>
        <end position="915"/>
    </location>
</feature>
<evidence type="ECO:0000256" key="1">
    <source>
        <dbReference type="ARBA" id="ARBA00000448"/>
    </source>
</evidence>
<name>A0A1L0CNT8_9ASCO</name>
<protein>
    <recommendedName>
        <fullName evidence="4">beta-glucosidase</fullName>
        <ecNumber evidence="4">3.2.1.21</ecNumber>
    </recommendedName>
    <alternativeName>
        <fullName evidence="13">Beta-D-glucoside glucohydrolase</fullName>
    </alternativeName>
    <alternativeName>
        <fullName evidence="11">Cellobiase</fullName>
    </alternativeName>
    <alternativeName>
        <fullName evidence="12">Gentiobiase</fullName>
    </alternativeName>
</protein>
<dbReference type="Gene3D" id="3.20.20.300">
    <property type="entry name" value="Glycoside hydrolase, family 3, N-terminal domain"/>
    <property type="match status" value="1"/>
</dbReference>
<feature type="domain" description="Fibronectin type III-like" evidence="15">
    <location>
        <begin position="827"/>
        <end position="899"/>
    </location>
</feature>
<dbReference type="EMBL" id="FQNF01000055">
    <property type="protein sequence ID" value="SGZ40581.1"/>
    <property type="molecule type" value="Genomic_DNA"/>
</dbReference>
<reference evidence="17" key="1">
    <citation type="submission" date="2016-11" db="EMBL/GenBank/DDBJ databases">
        <authorList>
            <person name="Guldener U."/>
        </authorList>
    </citation>
    <scope>NUCLEOTIDE SEQUENCE [LARGE SCALE GENOMIC DNA]</scope>
</reference>
<gene>
    <name evidence="16" type="ORF">HGUI_02781</name>
</gene>
<keyword evidence="8" id="KW-0119">Carbohydrate metabolism</keyword>
<evidence type="ECO:0000256" key="6">
    <source>
        <dbReference type="ARBA" id="ARBA00023001"/>
    </source>
</evidence>
<dbReference type="PRINTS" id="PR00133">
    <property type="entry name" value="GLHYDRLASE3"/>
</dbReference>
<dbReference type="InterPro" id="IPR001764">
    <property type="entry name" value="Glyco_hydro_3_N"/>
</dbReference>
<keyword evidence="6" id="KW-0136">Cellulose degradation</keyword>
<comment type="catalytic activity">
    <reaction evidence="1">
        <text>Hydrolysis of terminal, non-reducing beta-D-glucosyl residues with release of beta-D-glucose.</text>
        <dbReference type="EC" id="3.2.1.21"/>
    </reaction>
</comment>
<evidence type="ECO:0000256" key="5">
    <source>
        <dbReference type="ARBA" id="ARBA00022801"/>
    </source>
</evidence>
<sequence length="915" mass="102171">MFKSYSFSKISYFTIFLLLVASNFVESLFNKENAEYIDDEESHDDPNDNDYLAKNIDYYVPPSYPAPLTGRLQLIPEWADAIAKARDIVSVLSITEKVNLTTGIGYGSGVCQANLGTIEKLDISSICFQNGAHGVSNTDFATNFPSTLAAGSTFNKDLVYQLGRAVARESKTKGIDVLMGPGLNVGYHAAGGHNTENFGSDPYLIGKLASAFIKASNYEGVLSCPKGLIGFEQEHFKHSNEWENGKYKHLKQPLDVQITDKVMHEIYLWPFADAVRANAGCFACSYNKINGTYACENSYLINHLLKEELGFQGFVTSEIGAMRSGVNSILSGADVNIPGDIFGDYASGKSLWGPLLTRAIYNETIPQYRLNDMVTRLLSAFIVNNVKIPLSNDFEELPNFSSWSQFTYDKEYPFQSYGSIKQVNKHIDAREKFTEKVALQTAREAIVLLKHTKSALPISVDDGYNRMLIAGIGSVTSPEGVDVEDALTGDGAVYQSWGPNSVSAFNAISPADVIYKKAVERDLLVDIVTNEYDIDNIERSAELANVAIVFAFANSGDSGSEIDGNYGDRKNYTLWANNVEMIKSVADRCAKTIVVINSPGPVDLEDFIDHKNIVGVLWSAPLGQYYAQAISDIIFGDYQPSGNLPFTISKHAENYVDIIDRVPLNGKPVDDLNRLLDYRYFDEMNIVPRYPFGHGLTYTKFKLFDLTIVEKRQPSVDLSKPDPYLDPYFFEHTSVEDPSEALFPFSEFKPVPGHIYPYLYNTKVYSQPFYNYPTGYKPDIDCDFENDPTCDAPPRAGGTLGGNPDLFEVLYKIKASVENIGGYEGYYTAQLYVEFPRGRHAPTTHVRQLRGIDKVFVKKGYTKKIKFELTTRDLSYWDVEDQTWVIYPGIYKIYIGSSSRKFDLLGEIDISSSKN</sequence>
<accession>A0A1L0CNT8</accession>
<evidence type="ECO:0000256" key="2">
    <source>
        <dbReference type="ARBA" id="ARBA00004987"/>
    </source>
</evidence>
<dbReference type="SUPFAM" id="SSF52279">
    <property type="entry name" value="Beta-D-glucan exohydrolase, C-terminal domain"/>
    <property type="match status" value="1"/>
</dbReference>
<keyword evidence="7" id="KW-0325">Glycoprotein</keyword>
<dbReference type="PANTHER" id="PTHR42715:SF2">
    <property type="entry name" value="BETA-GLUCOSIDASE F-RELATED"/>
    <property type="match status" value="1"/>
</dbReference>
<dbReference type="Pfam" id="PF01915">
    <property type="entry name" value="Glyco_hydro_3_C"/>
    <property type="match status" value="1"/>
</dbReference>
<evidence type="ECO:0000256" key="7">
    <source>
        <dbReference type="ARBA" id="ARBA00023180"/>
    </source>
</evidence>
<dbReference type="AlphaFoldDB" id="A0A1L0CNT8"/>
<dbReference type="SMART" id="SM01217">
    <property type="entry name" value="Fn3_like"/>
    <property type="match status" value="1"/>
</dbReference>
<dbReference type="Pfam" id="PF00933">
    <property type="entry name" value="Glyco_hydro_3"/>
    <property type="match status" value="1"/>
</dbReference>
<dbReference type="PANTHER" id="PTHR42715">
    <property type="entry name" value="BETA-GLUCOSIDASE"/>
    <property type="match status" value="1"/>
</dbReference>
<dbReference type="FunFam" id="3.20.20.300:FF:000002">
    <property type="entry name" value="Probable beta-glucosidase"/>
    <property type="match status" value="1"/>
</dbReference>
<dbReference type="InterPro" id="IPR050288">
    <property type="entry name" value="Cellulose_deg_GH3"/>
</dbReference>
<dbReference type="Pfam" id="PF14310">
    <property type="entry name" value="Fn3-like"/>
    <property type="match status" value="1"/>
</dbReference>
<dbReference type="Proteomes" id="UP000183365">
    <property type="component" value="Unassembled WGS sequence"/>
</dbReference>
<keyword evidence="9" id="KW-0326">Glycosidase</keyword>
<dbReference type="Gene3D" id="3.40.50.1700">
    <property type="entry name" value="Glycoside hydrolase family 3 C-terminal domain"/>
    <property type="match status" value="1"/>
</dbReference>
<dbReference type="SUPFAM" id="SSF51445">
    <property type="entry name" value="(Trans)glycosidases"/>
    <property type="match status" value="1"/>
</dbReference>
<dbReference type="GO" id="GO:0030245">
    <property type="term" value="P:cellulose catabolic process"/>
    <property type="evidence" value="ECO:0007669"/>
    <property type="project" value="UniProtKB-KW"/>
</dbReference>
<proteinExistence type="inferred from homology"/>
<dbReference type="EC" id="3.2.1.21" evidence="4"/>
<keyword evidence="17" id="KW-1185">Reference proteome</keyword>
<dbReference type="InterPro" id="IPR017853">
    <property type="entry name" value="GH"/>
</dbReference>
<dbReference type="OrthoDB" id="416222at2759"/>
<dbReference type="GO" id="GO:0008422">
    <property type="term" value="F:beta-glucosidase activity"/>
    <property type="evidence" value="ECO:0007669"/>
    <property type="project" value="UniProtKB-EC"/>
</dbReference>
<evidence type="ECO:0000256" key="9">
    <source>
        <dbReference type="ARBA" id="ARBA00023295"/>
    </source>
</evidence>
<dbReference type="Gene3D" id="2.60.40.10">
    <property type="entry name" value="Immunoglobulins"/>
    <property type="match status" value="1"/>
</dbReference>
<dbReference type="InterPro" id="IPR036962">
    <property type="entry name" value="Glyco_hydro_3_N_sf"/>
</dbReference>
<evidence type="ECO:0000256" key="14">
    <source>
        <dbReference type="SAM" id="SignalP"/>
    </source>
</evidence>
<keyword evidence="10" id="KW-0624">Polysaccharide degradation</keyword>
<feature type="signal peptide" evidence="14">
    <location>
        <begin position="1"/>
        <end position="27"/>
    </location>
</feature>
<evidence type="ECO:0000313" key="17">
    <source>
        <dbReference type="Proteomes" id="UP000183365"/>
    </source>
</evidence>
<organism evidence="16 17">
    <name type="scientific">Hanseniaspora guilliermondii</name>
    <dbReference type="NCBI Taxonomy" id="56406"/>
    <lineage>
        <taxon>Eukaryota</taxon>
        <taxon>Fungi</taxon>
        <taxon>Dikarya</taxon>
        <taxon>Ascomycota</taxon>
        <taxon>Saccharomycotina</taxon>
        <taxon>Saccharomycetes</taxon>
        <taxon>Saccharomycodales</taxon>
        <taxon>Saccharomycodaceae</taxon>
        <taxon>Hanseniaspora</taxon>
    </lineage>
</organism>
<evidence type="ECO:0000256" key="13">
    <source>
        <dbReference type="ARBA" id="ARBA00032594"/>
    </source>
</evidence>
<evidence type="ECO:0000313" key="16">
    <source>
        <dbReference type="EMBL" id="SGZ40581.1"/>
    </source>
</evidence>
<evidence type="ECO:0000256" key="11">
    <source>
        <dbReference type="ARBA" id="ARBA00031448"/>
    </source>
</evidence>
<evidence type="ECO:0000256" key="4">
    <source>
        <dbReference type="ARBA" id="ARBA00012744"/>
    </source>
</evidence>
<dbReference type="InterPro" id="IPR036881">
    <property type="entry name" value="Glyco_hydro_3_C_sf"/>
</dbReference>
<evidence type="ECO:0000256" key="12">
    <source>
        <dbReference type="ARBA" id="ARBA00032194"/>
    </source>
</evidence>
<evidence type="ECO:0000256" key="10">
    <source>
        <dbReference type="ARBA" id="ARBA00023326"/>
    </source>
</evidence>
<evidence type="ECO:0000256" key="8">
    <source>
        <dbReference type="ARBA" id="ARBA00023277"/>
    </source>
</evidence>
<dbReference type="InterPro" id="IPR013783">
    <property type="entry name" value="Ig-like_fold"/>
</dbReference>
<keyword evidence="5" id="KW-0378">Hydrolase</keyword>
<keyword evidence="14" id="KW-0732">Signal</keyword>
<evidence type="ECO:0000259" key="15">
    <source>
        <dbReference type="SMART" id="SM01217"/>
    </source>
</evidence>